<dbReference type="RefSeq" id="WP_119703114.1">
    <property type="nucleotide sequence ID" value="NZ_JBHSOI010000001.1"/>
</dbReference>
<evidence type="ECO:0000313" key="3">
    <source>
        <dbReference type="EMBL" id="REK73000.1"/>
    </source>
</evidence>
<keyword evidence="4" id="KW-1185">Reference proteome</keyword>
<evidence type="ECO:0000259" key="2">
    <source>
        <dbReference type="Pfam" id="PF07484"/>
    </source>
</evidence>
<comment type="caution">
    <text evidence="3">The sequence shown here is derived from an EMBL/GenBank/DDBJ whole genome shotgun (WGS) entry which is preliminary data.</text>
</comment>
<dbReference type="InterPro" id="IPR011083">
    <property type="entry name" value="Phage_tail_collar_dom"/>
</dbReference>
<dbReference type="AlphaFoldDB" id="A0A371PC70"/>
<dbReference type="Pfam" id="PF07484">
    <property type="entry name" value="Collar"/>
    <property type="match status" value="1"/>
</dbReference>
<dbReference type="EMBL" id="QUBR01000001">
    <property type="protein sequence ID" value="REK73000.1"/>
    <property type="molecule type" value="Genomic_DNA"/>
</dbReference>
<organism evidence="3 4">
    <name type="scientific">Aeromicrobium endophyticum</name>
    <dbReference type="NCBI Taxonomy" id="2292704"/>
    <lineage>
        <taxon>Bacteria</taxon>
        <taxon>Bacillati</taxon>
        <taxon>Actinomycetota</taxon>
        <taxon>Actinomycetes</taxon>
        <taxon>Propionibacteriales</taxon>
        <taxon>Nocardioidaceae</taxon>
        <taxon>Aeromicrobium</taxon>
    </lineage>
</organism>
<protein>
    <submittedName>
        <fullName evidence="3">Phage tail protein</fullName>
    </submittedName>
</protein>
<evidence type="ECO:0000256" key="1">
    <source>
        <dbReference type="SAM" id="MobiDB-lite"/>
    </source>
</evidence>
<dbReference type="OrthoDB" id="9810174at2"/>
<proteinExistence type="predicted"/>
<dbReference type="InterPro" id="IPR037053">
    <property type="entry name" value="Phage_tail_collar_dom_sf"/>
</dbReference>
<gene>
    <name evidence="3" type="ORF">DX116_05260</name>
</gene>
<dbReference type="Gene3D" id="3.90.1340.10">
    <property type="entry name" value="Phage tail collar domain"/>
    <property type="match status" value="1"/>
</dbReference>
<accession>A0A371PC70</accession>
<feature type="compositionally biased region" description="Polar residues" evidence="1">
    <location>
        <begin position="120"/>
        <end position="138"/>
    </location>
</feature>
<feature type="region of interest" description="Disordered" evidence="1">
    <location>
        <begin position="115"/>
        <end position="140"/>
    </location>
</feature>
<feature type="domain" description="Phage tail collar" evidence="2">
    <location>
        <begin position="7"/>
        <end position="63"/>
    </location>
</feature>
<reference evidence="3 4" key="1">
    <citation type="submission" date="2018-08" db="EMBL/GenBank/DDBJ databases">
        <title>Aeromicrobium sp. M2KJ-4, whole genome shotgun sequence.</title>
        <authorList>
            <person name="Tuo L."/>
        </authorList>
    </citation>
    <scope>NUCLEOTIDE SEQUENCE [LARGE SCALE GENOMIC DNA]</scope>
    <source>
        <strain evidence="3 4">M2KJ-4</strain>
    </source>
</reference>
<sequence length="166" mass="17342">MSQPYIGEIRIFAGNFAPNGWAFCDGSLLPISDNDVLFNLIGTTYGGDGQETFALPNLSSRIPVGVGPGRALGQPGGQETVTLNSLQLPVHSHRPQASTREGAAQAPGNRVWAASGAKPYTSQGPDVPMSTSALSSVGGNEPHENMPPYLAVNYIISLFGIYPSAT</sequence>
<evidence type="ECO:0000313" key="4">
    <source>
        <dbReference type="Proteomes" id="UP000265581"/>
    </source>
</evidence>
<dbReference type="SUPFAM" id="SSF88874">
    <property type="entry name" value="Receptor-binding domain of short tail fibre protein gp12"/>
    <property type="match status" value="1"/>
</dbReference>
<dbReference type="Proteomes" id="UP000265581">
    <property type="component" value="Unassembled WGS sequence"/>
</dbReference>
<name>A0A371PC70_9ACTN</name>